<reference evidence="1 2" key="1">
    <citation type="submission" date="2024-02" db="EMBL/GenBank/DDBJ databases">
        <authorList>
            <person name="Chen Y."/>
            <person name="Shah S."/>
            <person name="Dougan E. K."/>
            <person name="Thang M."/>
            <person name="Chan C."/>
        </authorList>
    </citation>
    <scope>NUCLEOTIDE SEQUENCE [LARGE SCALE GENOMIC DNA]</scope>
</reference>
<dbReference type="Proteomes" id="UP001642484">
    <property type="component" value="Unassembled WGS sequence"/>
</dbReference>
<name>A0ABP0HP55_9DINO</name>
<proteinExistence type="predicted"/>
<sequence length="118" mass="12996">MCDLRYEFLLCNACSLRYVLLLRNATKTWSWDVYIKSIKKVKIARKTHGLPGVVVQLEGTEGGPSPWQVSDFSLLCRAVWTSRTPQVAGVSAWLADALPQVAEAVPGGSGNMGHYEKT</sequence>
<gene>
    <name evidence="1" type="ORF">CCMP2556_LOCUS2499</name>
</gene>
<evidence type="ECO:0000313" key="1">
    <source>
        <dbReference type="EMBL" id="CAK8991532.1"/>
    </source>
</evidence>
<protein>
    <submittedName>
        <fullName evidence="1">Uncharacterized protein</fullName>
    </submittedName>
</protein>
<organism evidence="1 2">
    <name type="scientific">Durusdinium trenchii</name>
    <dbReference type="NCBI Taxonomy" id="1381693"/>
    <lineage>
        <taxon>Eukaryota</taxon>
        <taxon>Sar</taxon>
        <taxon>Alveolata</taxon>
        <taxon>Dinophyceae</taxon>
        <taxon>Suessiales</taxon>
        <taxon>Symbiodiniaceae</taxon>
        <taxon>Durusdinium</taxon>
    </lineage>
</organism>
<evidence type="ECO:0000313" key="2">
    <source>
        <dbReference type="Proteomes" id="UP001642484"/>
    </source>
</evidence>
<dbReference type="EMBL" id="CAXAMN010000947">
    <property type="protein sequence ID" value="CAK8991532.1"/>
    <property type="molecule type" value="Genomic_DNA"/>
</dbReference>
<accession>A0ABP0HP55</accession>
<keyword evidence="2" id="KW-1185">Reference proteome</keyword>
<comment type="caution">
    <text evidence="1">The sequence shown here is derived from an EMBL/GenBank/DDBJ whole genome shotgun (WGS) entry which is preliminary data.</text>
</comment>